<dbReference type="AlphaFoldDB" id="A0A919IS82"/>
<protein>
    <submittedName>
        <fullName evidence="2">Uncharacterized protein</fullName>
    </submittedName>
</protein>
<dbReference type="RefSeq" id="WP_239175809.1">
    <property type="nucleotide sequence ID" value="NZ_BAAAUC010000071.1"/>
</dbReference>
<proteinExistence type="predicted"/>
<feature type="region of interest" description="Disordered" evidence="1">
    <location>
        <begin position="1"/>
        <end position="21"/>
    </location>
</feature>
<sequence>MRHGETVDQHDRQPGRITGMTTMRRYADLKIRRGYTGMKIVRGYAGNRHPALAES</sequence>
<keyword evidence="3" id="KW-1185">Reference proteome</keyword>
<accession>A0A919IS82</accession>
<dbReference type="Proteomes" id="UP000619479">
    <property type="component" value="Unassembled WGS sequence"/>
</dbReference>
<evidence type="ECO:0000313" key="3">
    <source>
        <dbReference type="Proteomes" id="UP000619479"/>
    </source>
</evidence>
<feature type="compositionally biased region" description="Basic and acidic residues" evidence="1">
    <location>
        <begin position="1"/>
        <end position="14"/>
    </location>
</feature>
<organism evidence="2 3">
    <name type="scientific">Actinoplanes cyaneus</name>
    <dbReference type="NCBI Taxonomy" id="52696"/>
    <lineage>
        <taxon>Bacteria</taxon>
        <taxon>Bacillati</taxon>
        <taxon>Actinomycetota</taxon>
        <taxon>Actinomycetes</taxon>
        <taxon>Micromonosporales</taxon>
        <taxon>Micromonosporaceae</taxon>
        <taxon>Actinoplanes</taxon>
    </lineage>
</organism>
<reference evidence="2" key="1">
    <citation type="submission" date="2021-01" db="EMBL/GenBank/DDBJ databases">
        <title>Whole genome shotgun sequence of Actinoplanes cyaneus NBRC 14990.</title>
        <authorList>
            <person name="Komaki H."/>
            <person name="Tamura T."/>
        </authorList>
    </citation>
    <scope>NUCLEOTIDE SEQUENCE</scope>
    <source>
        <strain evidence="2">NBRC 14990</strain>
    </source>
</reference>
<comment type="caution">
    <text evidence="2">The sequence shown here is derived from an EMBL/GenBank/DDBJ whole genome shotgun (WGS) entry which is preliminary data.</text>
</comment>
<dbReference type="EMBL" id="BOMH01000083">
    <property type="protein sequence ID" value="GID70809.1"/>
    <property type="molecule type" value="Genomic_DNA"/>
</dbReference>
<gene>
    <name evidence="2" type="ORF">Acy02nite_86900</name>
</gene>
<evidence type="ECO:0000256" key="1">
    <source>
        <dbReference type="SAM" id="MobiDB-lite"/>
    </source>
</evidence>
<name>A0A919IS82_9ACTN</name>
<evidence type="ECO:0000313" key="2">
    <source>
        <dbReference type="EMBL" id="GID70809.1"/>
    </source>
</evidence>